<accession>A0A6A6FD69</accession>
<gene>
    <name evidence="2" type="ORF">CERZMDRAFT_85503</name>
</gene>
<reference evidence="2" key="1">
    <citation type="journal article" date="2020" name="Stud. Mycol.">
        <title>101 Dothideomycetes genomes: a test case for predicting lifestyles and emergence of pathogens.</title>
        <authorList>
            <person name="Haridas S."/>
            <person name="Albert R."/>
            <person name="Binder M."/>
            <person name="Bloem J."/>
            <person name="Labutti K."/>
            <person name="Salamov A."/>
            <person name="Andreopoulos B."/>
            <person name="Baker S."/>
            <person name="Barry K."/>
            <person name="Bills G."/>
            <person name="Bluhm B."/>
            <person name="Cannon C."/>
            <person name="Castanera R."/>
            <person name="Culley D."/>
            <person name="Daum C."/>
            <person name="Ezra D."/>
            <person name="Gonzalez J."/>
            <person name="Henrissat B."/>
            <person name="Kuo A."/>
            <person name="Liang C."/>
            <person name="Lipzen A."/>
            <person name="Lutzoni F."/>
            <person name="Magnuson J."/>
            <person name="Mondo S."/>
            <person name="Nolan M."/>
            <person name="Ohm R."/>
            <person name="Pangilinan J."/>
            <person name="Park H.-J."/>
            <person name="Ramirez L."/>
            <person name="Alfaro M."/>
            <person name="Sun H."/>
            <person name="Tritt A."/>
            <person name="Yoshinaga Y."/>
            <person name="Zwiers L.-H."/>
            <person name="Turgeon B."/>
            <person name="Goodwin S."/>
            <person name="Spatafora J."/>
            <person name="Crous P."/>
            <person name="Grigoriev I."/>
        </authorList>
    </citation>
    <scope>NUCLEOTIDE SEQUENCE</scope>
    <source>
        <strain evidence="2">SCOH1-5</strain>
    </source>
</reference>
<evidence type="ECO:0000256" key="1">
    <source>
        <dbReference type="SAM" id="MobiDB-lite"/>
    </source>
</evidence>
<dbReference type="EMBL" id="ML992677">
    <property type="protein sequence ID" value="KAF2211334.1"/>
    <property type="molecule type" value="Genomic_DNA"/>
</dbReference>
<sequence>MLDARLPDANPNGVMTVAVQIPFPAAVVRVAGDGAKGCYADTTYAHIAAYSPPPALPSQQSPESEMLDSTFRFASPPDDISAHCGRGRKFHHGFCVCHPFSSQSDDHIAPHIALTSSRLILAPGEIVVEWDSFSNADQLPHRDQMSHRTPDAGASKTSLVKSTD</sequence>
<organism evidence="2 3">
    <name type="scientific">Cercospora zeae-maydis SCOH1-5</name>
    <dbReference type="NCBI Taxonomy" id="717836"/>
    <lineage>
        <taxon>Eukaryota</taxon>
        <taxon>Fungi</taxon>
        <taxon>Dikarya</taxon>
        <taxon>Ascomycota</taxon>
        <taxon>Pezizomycotina</taxon>
        <taxon>Dothideomycetes</taxon>
        <taxon>Dothideomycetidae</taxon>
        <taxon>Mycosphaerellales</taxon>
        <taxon>Mycosphaerellaceae</taxon>
        <taxon>Cercospora</taxon>
    </lineage>
</organism>
<feature type="region of interest" description="Disordered" evidence="1">
    <location>
        <begin position="139"/>
        <end position="164"/>
    </location>
</feature>
<evidence type="ECO:0000313" key="3">
    <source>
        <dbReference type="Proteomes" id="UP000799539"/>
    </source>
</evidence>
<evidence type="ECO:0000313" key="2">
    <source>
        <dbReference type="EMBL" id="KAF2211334.1"/>
    </source>
</evidence>
<feature type="compositionally biased region" description="Polar residues" evidence="1">
    <location>
        <begin position="155"/>
        <end position="164"/>
    </location>
</feature>
<proteinExistence type="predicted"/>
<protein>
    <submittedName>
        <fullName evidence="2">Uncharacterized protein</fullName>
    </submittedName>
</protein>
<keyword evidence="3" id="KW-1185">Reference proteome</keyword>
<dbReference type="AlphaFoldDB" id="A0A6A6FD69"/>
<name>A0A6A6FD69_9PEZI</name>
<feature type="compositionally biased region" description="Basic and acidic residues" evidence="1">
    <location>
        <begin position="139"/>
        <end position="150"/>
    </location>
</feature>
<dbReference type="Proteomes" id="UP000799539">
    <property type="component" value="Unassembled WGS sequence"/>
</dbReference>